<name>A0A7J6EBK1_CANSA</name>
<dbReference type="InterPro" id="IPR000313">
    <property type="entry name" value="PWWP_dom"/>
</dbReference>
<feature type="compositionally biased region" description="Basic and acidic residues" evidence="1">
    <location>
        <begin position="131"/>
        <end position="147"/>
    </location>
</feature>
<dbReference type="Proteomes" id="UP000583929">
    <property type="component" value="Unassembled WGS sequence"/>
</dbReference>
<comment type="caution">
    <text evidence="3">The sequence shown here is derived from an EMBL/GenBank/DDBJ whole genome shotgun (WGS) entry which is preliminary data.</text>
</comment>
<dbReference type="AlphaFoldDB" id="A0A7J6EBK1"/>
<keyword evidence="4" id="KW-1185">Reference proteome</keyword>
<dbReference type="Pfam" id="PF00855">
    <property type="entry name" value="PWWP"/>
    <property type="match status" value="1"/>
</dbReference>
<evidence type="ECO:0000313" key="4">
    <source>
        <dbReference type="Proteomes" id="UP000583929"/>
    </source>
</evidence>
<sequence>MKSKDLANGKDHVSKESTKGVAVNQCGIMVRINPLDIIWVKNRRGSWWPGQVVDENLISETSKPGSRSAGEVLVRLYGTYTYLYVDPTKYFSEFDAVLKQNNNSHGKIFLKALELEVAGLKAGESKKRKAKSEDKSRTKHCDGDNSRKNLTRNSKSSTESKKRNREKQNSTRKNSEKSLEKTSKSIPKPDETLSKKRKLARSSPDTPLAKSQELSARRIKVMQSLGLAAPPGSPFCRHGQLFT</sequence>
<dbReference type="EMBL" id="JAATIQ010000445">
    <property type="protein sequence ID" value="KAF4355684.1"/>
    <property type="molecule type" value="Genomic_DNA"/>
</dbReference>
<protein>
    <recommendedName>
        <fullName evidence="2">PWWP domain-containing protein</fullName>
    </recommendedName>
</protein>
<reference evidence="3 4" key="1">
    <citation type="journal article" date="2020" name="bioRxiv">
        <title>Sequence and annotation of 42 cannabis genomes reveals extensive copy number variation in cannabinoid synthesis and pathogen resistance genes.</title>
        <authorList>
            <person name="Mckernan K.J."/>
            <person name="Helbert Y."/>
            <person name="Kane L.T."/>
            <person name="Ebling H."/>
            <person name="Zhang L."/>
            <person name="Liu B."/>
            <person name="Eaton Z."/>
            <person name="Mclaughlin S."/>
            <person name="Kingan S."/>
            <person name="Baybayan P."/>
            <person name="Concepcion G."/>
            <person name="Jordan M."/>
            <person name="Riva A."/>
            <person name="Barbazuk W."/>
            <person name="Harkins T."/>
        </authorList>
    </citation>
    <scope>NUCLEOTIDE SEQUENCE [LARGE SCALE GENOMIC DNA]</scope>
    <source>
        <strain evidence="4">cv. Jamaican Lion 4</strain>
        <tissue evidence="3">Leaf</tissue>
    </source>
</reference>
<evidence type="ECO:0000256" key="1">
    <source>
        <dbReference type="SAM" id="MobiDB-lite"/>
    </source>
</evidence>
<evidence type="ECO:0000313" key="3">
    <source>
        <dbReference type="EMBL" id="KAF4355684.1"/>
    </source>
</evidence>
<organism evidence="3 4">
    <name type="scientific">Cannabis sativa</name>
    <name type="common">Hemp</name>
    <name type="synonym">Marijuana</name>
    <dbReference type="NCBI Taxonomy" id="3483"/>
    <lineage>
        <taxon>Eukaryota</taxon>
        <taxon>Viridiplantae</taxon>
        <taxon>Streptophyta</taxon>
        <taxon>Embryophyta</taxon>
        <taxon>Tracheophyta</taxon>
        <taxon>Spermatophyta</taxon>
        <taxon>Magnoliopsida</taxon>
        <taxon>eudicotyledons</taxon>
        <taxon>Gunneridae</taxon>
        <taxon>Pentapetalae</taxon>
        <taxon>rosids</taxon>
        <taxon>fabids</taxon>
        <taxon>Rosales</taxon>
        <taxon>Cannabaceae</taxon>
        <taxon>Cannabis</taxon>
    </lineage>
</organism>
<proteinExistence type="predicted"/>
<dbReference type="SUPFAM" id="SSF63748">
    <property type="entry name" value="Tudor/PWWP/MBT"/>
    <property type="match status" value="1"/>
</dbReference>
<accession>A0A7J6EBK1</accession>
<dbReference type="PROSITE" id="PS50812">
    <property type="entry name" value="PWWP"/>
    <property type="match status" value="1"/>
</dbReference>
<dbReference type="CDD" id="cd05162">
    <property type="entry name" value="PWWP"/>
    <property type="match status" value="1"/>
</dbReference>
<feature type="domain" description="PWWP" evidence="2">
    <location>
        <begin position="34"/>
        <end position="96"/>
    </location>
</feature>
<feature type="compositionally biased region" description="Basic and acidic residues" evidence="1">
    <location>
        <begin position="158"/>
        <end position="194"/>
    </location>
</feature>
<gene>
    <name evidence="3" type="ORF">G4B88_019920</name>
</gene>
<feature type="region of interest" description="Disordered" evidence="1">
    <location>
        <begin position="122"/>
        <end position="214"/>
    </location>
</feature>
<evidence type="ECO:0000259" key="2">
    <source>
        <dbReference type="PROSITE" id="PS50812"/>
    </source>
</evidence>
<dbReference type="Gene3D" id="2.30.30.140">
    <property type="match status" value="1"/>
</dbReference>